<dbReference type="GeneID" id="117551477"/>
<sequence>MLHLGQEHLIRDQKGANGPLCAANGVVWIKLPEVIGGWKANRTVKRLKSSTVAPGGQTLAEMAGMMTGLLLLLLAGVTVGRVLDLQKRIYGGDICANDDRQYHVKLKSTYGINNVKCGGSLIHKFWILTADHCVPEGMTSVTAYLGVHQDGQNNPFEIKDIKRYKDENGEPHDIALLLLREPAMGYKCVDLPQCHTPLTSEHVQIAGHGATTLNKDGTRGTDSPIKLRCANTQVAACRHTFQKPVYTSTYDTLICFTETDVDISLADSGGGLVFDKKIYGVISFLVGEKPFESPAGAIKVCTYIDWIKKIIV</sequence>
<dbReference type="OrthoDB" id="5565075at2759"/>
<feature type="domain" description="Peptidase S1" evidence="2">
    <location>
        <begin position="89"/>
        <end position="312"/>
    </location>
</feature>
<evidence type="ECO:0000313" key="3">
    <source>
        <dbReference type="Proteomes" id="UP000515161"/>
    </source>
</evidence>
<dbReference type="GO" id="GO:0006508">
    <property type="term" value="P:proteolysis"/>
    <property type="evidence" value="ECO:0007669"/>
    <property type="project" value="InterPro"/>
</dbReference>
<dbReference type="InterPro" id="IPR009003">
    <property type="entry name" value="Peptidase_S1_PA"/>
</dbReference>
<dbReference type="AlphaFoldDB" id="A0A6P8URU0"/>
<dbReference type="SUPFAM" id="SSF50494">
    <property type="entry name" value="Trypsin-like serine proteases"/>
    <property type="match status" value="1"/>
</dbReference>
<dbReference type="InterPro" id="IPR001314">
    <property type="entry name" value="Peptidase_S1A"/>
</dbReference>
<dbReference type="PROSITE" id="PS50240">
    <property type="entry name" value="TRYPSIN_DOM"/>
    <property type="match status" value="1"/>
</dbReference>
<protein>
    <submittedName>
        <fullName evidence="4">Trypsin-2-like</fullName>
    </submittedName>
</protein>
<dbReference type="KEGG" id="gacu:117551477"/>
<dbReference type="Pfam" id="PF00089">
    <property type="entry name" value="Trypsin"/>
    <property type="match status" value="1"/>
</dbReference>
<proteinExistence type="predicted"/>
<evidence type="ECO:0000259" key="2">
    <source>
        <dbReference type="PROSITE" id="PS50240"/>
    </source>
</evidence>
<evidence type="ECO:0000256" key="1">
    <source>
        <dbReference type="ARBA" id="ARBA00023157"/>
    </source>
</evidence>
<dbReference type="RefSeq" id="XP_034080279.1">
    <property type="nucleotide sequence ID" value="XM_034224388.1"/>
</dbReference>
<dbReference type="PANTHER" id="PTHR24271">
    <property type="entry name" value="KALLIKREIN-RELATED"/>
    <property type="match status" value="1"/>
</dbReference>
<dbReference type="InterPro" id="IPR043504">
    <property type="entry name" value="Peptidase_S1_PA_chymotrypsin"/>
</dbReference>
<evidence type="ECO:0000313" key="4">
    <source>
        <dbReference type="RefSeq" id="XP_034080279.1"/>
    </source>
</evidence>
<dbReference type="PRINTS" id="PR00722">
    <property type="entry name" value="CHYMOTRYPSIN"/>
</dbReference>
<dbReference type="Gene3D" id="2.40.10.10">
    <property type="entry name" value="Trypsin-like serine proteases"/>
    <property type="match status" value="1"/>
</dbReference>
<organism evidence="3 4">
    <name type="scientific">Gymnodraco acuticeps</name>
    <name type="common">Antarctic dragonfish</name>
    <dbReference type="NCBI Taxonomy" id="8218"/>
    <lineage>
        <taxon>Eukaryota</taxon>
        <taxon>Metazoa</taxon>
        <taxon>Chordata</taxon>
        <taxon>Craniata</taxon>
        <taxon>Vertebrata</taxon>
        <taxon>Euteleostomi</taxon>
        <taxon>Actinopterygii</taxon>
        <taxon>Neopterygii</taxon>
        <taxon>Teleostei</taxon>
        <taxon>Neoteleostei</taxon>
        <taxon>Acanthomorphata</taxon>
        <taxon>Eupercaria</taxon>
        <taxon>Perciformes</taxon>
        <taxon>Notothenioidei</taxon>
        <taxon>Bathydraconidae</taxon>
        <taxon>Gymnodraco</taxon>
    </lineage>
</organism>
<reference evidence="4" key="1">
    <citation type="submission" date="2025-08" db="UniProtKB">
        <authorList>
            <consortium name="RefSeq"/>
        </authorList>
    </citation>
    <scope>IDENTIFICATION</scope>
</reference>
<keyword evidence="3" id="KW-1185">Reference proteome</keyword>
<dbReference type="Proteomes" id="UP000515161">
    <property type="component" value="Unplaced"/>
</dbReference>
<keyword evidence="1" id="KW-1015">Disulfide bond</keyword>
<accession>A0A6P8URU0</accession>
<dbReference type="PANTHER" id="PTHR24271:SF96">
    <property type="entry name" value="GRANZYME A-RELATED"/>
    <property type="match status" value="1"/>
</dbReference>
<dbReference type="SMART" id="SM00020">
    <property type="entry name" value="Tryp_SPc"/>
    <property type="match status" value="1"/>
</dbReference>
<gene>
    <name evidence="4" type="primary">LOC117551477</name>
</gene>
<dbReference type="InterPro" id="IPR001254">
    <property type="entry name" value="Trypsin_dom"/>
</dbReference>
<name>A0A6P8URU0_GYMAC</name>
<dbReference type="GO" id="GO:0004252">
    <property type="term" value="F:serine-type endopeptidase activity"/>
    <property type="evidence" value="ECO:0007669"/>
    <property type="project" value="InterPro"/>
</dbReference>
<dbReference type="InParanoid" id="A0A6P8URU0"/>